<keyword evidence="5" id="KW-1185">Reference proteome</keyword>
<dbReference type="AlphaFoldDB" id="A0A182PFI8"/>
<dbReference type="GO" id="GO:0062129">
    <property type="term" value="C:chitin-based extracellular matrix"/>
    <property type="evidence" value="ECO:0007669"/>
    <property type="project" value="TreeGrafter"/>
</dbReference>
<keyword evidence="3" id="KW-0732">Signal</keyword>
<dbReference type="PANTHER" id="PTHR10380:SF215">
    <property type="entry name" value="CUTICULAR PROTEIN 49AG"/>
    <property type="match status" value="1"/>
</dbReference>
<dbReference type="PROSITE" id="PS00233">
    <property type="entry name" value="CHIT_BIND_RR_1"/>
    <property type="match status" value="2"/>
</dbReference>
<dbReference type="PANTHER" id="PTHR10380">
    <property type="entry name" value="CUTICLE PROTEIN"/>
    <property type="match status" value="1"/>
</dbReference>
<reference evidence="5" key="1">
    <citation type="submission" date="2013-03" db="EMBL/GenBank/DDBJ databases">
        <title>The Genome Sequence of Anopheles epiroticus epiroticus2.</title>
        <authorList>
            <consortium name="The Broad Institute Genomics Platform"/>
            <person name="Neafsey D.E."/>
            <person name="Howell P."/>
            <person name="Walker B."/>
            <person name="Young S.K."/>
            <person name="Zeng Q."/>
            <person name="Gargeya S."/>
            <person name="Fitzgerald M."/>
            <person name="Haas B."/>
            <person name="Abouelleil A."/>
            <person name="Allen A.W."/>
            <person name="Alvarado L."/>
            <person name="Arachchi H.M."/>
            <person name="Berlin A.M."/>
            <person name="Chapman S.B."/>
            <person name="Gainer-Dewar J."/>
            <person name="Goldberg J."/>
            <person name="Griggs A."/>
            <person name="Gujja S."/>
            <person name="Hansen M."/>
            <person name="Howarth C."/>
            <person name="Imamovic A."/>
            <person name="Ireland A."/>
            <person name="Larimer J."/>
            <person name="McCowan C."/>
            <person name="Murphy C."/>
            <person name="Pearson M."/>
            <person name="Poon T.W."/>
            <person name="Priest M."/>
            <person name="Roberts A."/>
            <person name="Saif S."/>
            <person name="Shea T."/>
            <person name="Sisk P."/>
            <person name="Sykes S."/>
            <person name="Wortman J."/>
            <person name="Nusbaum C."/>
            <person name="Birren B."/>
        </authorList>
    </citation>
    <scope>NUCLEOTIDE SEQUENCE [LARGE SCALE GENOMIC DNA]</scope>
    <source>
        <strain evidence="5">Epiroticus2</strain>
    </source>
</reference>
<protein>
    <submittedName>
        <fullName evidence="4">Uncharacterized protein</fullName>
    </submittedName>
</protein>
<reference evidence="4" key="2">
    <citation type="submission" date="2020-05" db="UniProtKB">
        <authorList>
            <consortium name="EnsemblMetazoa"/>
        </authorList>
    </citation>
    <scope>IDENTIFICATION</scope>
    <source>
        <strain evidence="4">Epiroticus2</strain>
    </source>
</reference>
<dbReference type="InterPro" id="IPR031311">
    <property type="entry name" value="CHIT_BIND_RR_consensus"/>
</dbReference>
<dbReference type="InterPro" id="IPR000618">
    <property type="entry name" value="Insect_cuticle"/>
</dbReference>
<dbReference type="Pfam" id="PF00379">
    <property type="entry name" value="Chitin_bind_4"/>
    <property type="match status" value="2"/>
</dbReference>
<dbReference type="PROSITE" id="PS51155">
    <property type="entry name" value="CHIT_BIND_RR_2"/>
    <property type="match status" value="2"/>
</dbReference>
<dbReference type="EnsemblMetazoa" id="AEPI005695-RA">
    <property type="protein sequence ID" value="AEPI005695-PA"/>
    <property type="gene ID" value="AEPI005695"/>
</dbReference>
<dbReference type="Proteomes" id="UP000075885">
    <property type="component" value="Unassembled WGS sequence"/>
</dbReference>
<feature type="signal peptide" evidence="3">
    <location>
        <begin position="1"/>
        <end position="17"/>
    </location>
</feature>
<evidence type="ECO:0000256" key="3">
    <source>
        <dbReference type="SAM" id="SignalP"/>
    </source>
</evidence>
<keyword evidence="1 2" id="KW-0193">Cuticle</keyword>
<dbReference type="InterPro" id="IPR050468">
    <property type="entry name" value="Cuticle_Struct_Prot"/>
</dbReference>
<evidence type="ECO:0000256" key="1">
    <source>
        <dbReference type="ARBA" id="ARBA00022460"/>
    </source>
</evidence>
<evidence type="ECO:0000313" key="4">
    <source>
        <dbReference type="EnsemblMetazoa" id="AEPI005695-PA"/>
    </source>
</evidence>
<sequence>MNALLALVVLMAAAVYAAPAEGDAQAQIVSQTSDVQPDGSFNYAFESANGIKVEDQGTIKSIKVPKLDETGRQIGEEDVQVSVQTGSFQYTAPDGQIYTLRYVADENGFQPQADHLPIVLALVAAAYGYPQHEHHDHHEHHETSTYIPILKYDKQQGEDGSYRTIYQTGNNIVHEESGYLKDASEDHPNGILVQQGAYSYEAPNGDVIQVQYTADENGFRVQSDSLPTPPPVPPAIQEGLKEIYEGIKRREQEAKNNPKYAEDEAKRAQLDYNGQYYNQLWLRRACIAATQMQYVTIFMTNFITAFHRPTEHTITFTTGTNEI</sequence>
<evidence type="ECO:0000313" key="5">
    <source>
        <dbReference type="Proteomes" id="UP000075885"/>
    </source>
</evidence>
<proteinExistence type="predicted"/>
<dbReference type="VEuPathDB" id="VectorBase:AEPI005695"/>
<dbReference type="STRING" id="199890.A0A182PFI8"/>
<accession>A0A182PFI8</accession>
<evidence type="ECO:0000256" key="2">
    <source>
        <dbReference type="PROSITE-ProRule" id="PRU00497"/>
    </source>
</evidence>
<dbReference type="GO" id="GO:0008010">
    <property type="term" value="F:structural constituent of chitin-based larval cuticle"/>
    <property type="evidence" value="ECO:0007669"/>
    <property type="project" value="TreeGrafter"/>
</dbReference>
<organism evidence="4 5">
    <name type="scientific">Anopheles epiroticus</name>
    <dbReference type="NCBI Taxonomy" id="199890"/>
    <lineage>
        <taxon>Eukaryota</taxon>
        <taxon>Metazoa</taxon>
        <taxon>Ecdysozoa</taxon>
        <taxon>Arthropoda</taxon>
        <taxon>Hexapoda</taxon>
        <taxon>Insecta</taxon>
        <taxon>Pterygota</taxon>
        <taxon>Neoptera</taxon>
        <taxon>Endopterygota</taxon>
        <taxon>Diptera</taxon>
        <taxon>Nematocera</taxon>
        <taxon>Culicoidea</taxon>
        <taxon>Culicidae</taxon>
        <taxon>Anophelinae</taxon>
        <taxon>Anopheles</taxon>
    </lineage>
</organism>
<name>A0A182PFI8_9DIPT</name>
<feature type="chain" id="PRO_5008131365" evidence="3">
    <location>
        <begin position="18"/>
        <end position="323"/>
    </location>
</feature>